<dbReference type="Pfam" id="PF08899">
    <property type="entry name" value="DUF1844"/>
    <property type="match status" value="1"/>
</dbReference>
<proteinExistence type="predicted"/>
<dbReference type="EMBL" id="UINC01231330">
    <property type="protein sequence ID" value="SVE63817.1"/>
    <property type="molecule type" value="Genomic_DNA"/>
</dbReference>
<reference evidence="1" key="1">
    <citation type="submission" date="2018-05" db="EMBL/GenBank/DDBJ databases">
        <authorList>
            <person name="Lanie J.A."/>
            <person name="Ng W.-L."/>
            <person name="Kazmierczak K.M."/>
            <person name="Andrzejewski T.M."/>
            <person name="Davidsen T.M."/>
            <person name="Wayne K.J."/>
            <person name="Tettelin H."/>
            <person name="Glass J.I."/>
            <person name="Rusch D."/>
            <person name="Podicherti R."/>
            <person name="Tsui H.-C.T."/>
            <person name="Winkler M.E."/>
        </authorList>
    </citation>
    <scope>NUCLEOTIDE SEQUENCE</scope>
</reference>
<dbReference type="AlphaFoldDB" id="A0A383F3W0"/>
<evidence type="ECO:0008006" key="2">
    <source>
        <dbReference type="Google" id="ProtNLM"/>
    </source>
</evidence>
<evidence type="ECO:0000313" key="1">
    <source>
        <dbReference type="EMBL" id="SVE63817.1"/>
    </source>
</evidence>
<name>A0A383F3W0_9ZZZZ</name>
<dbReference type="InterPro" id="IPR014995">
    <property type="entry name" value="DUF1844"/>
</dbReference>
<sequence>VVYASKVSNVIFNHFVVSLATTAAVHFGEVKDPDSGLSSPINIEAAGQAIEMLVLLEEKTRGNLTEDEAAFLQRVLYELRNKFLSAKQRLDESADITS</sequence>
<gene>
    <name evidence="1" type="ORF">METZ01_LOCUS516671</name>
</gene>
<organism evidence="1">
    <name type="scientific">marine metagenome</name>
    <dbReference type="NCBI Taxonomy" id="408172"/>
    <lineage>
        <taxon>unclassified sequences</taxon>
        <taxon>metagenomes</taxon>
        <taxon>ecological metagenomes</taxon>
    </lineage>
</organism>
<protein>
    <recommendedName>
        <fullName evidence="2">DUF1844 domain-containing protein</fullName>
    </recommendedName>
</protein>
<feature type="non-terminal residue" evidence="1">
    <location>
        <position position="1"/>
    </location>
</feature>
<accession>A0A383F3W0</accession>